<dbReference type="Pfam" id="PF00441">
    <property type="entry name" value="Acyl-CoA_dh_1"/>
    <property type="match status" value="1"/>
</dbReference>
<dbReference type="InterPro" id="IPR037069">
    <property type="entry name" value="AcylCoA_DH/ox_N_sf"/>
</dbReference>
<dbReference type="Gene3D" id="3.40.50.150">
    <property type="entry name" value="Vaccinia Virus protein VP39"/>
    <property type="match status" value="1"/>
</dbReference>
<proteinExistence type="inferred from homology"/>
<dbReference type="Gene3D" id="1.10.540.10">
    <property type="entry name" value="Acyl-CoA dehydrogenase/oxidase, N-terminal domain"/>
    <property type="match status" value="1"/>
</dbReference>
<evidence type="ECO:0000256" key="2">
    <source>
        <dbReference type="ARBA" id="ARBA00009347"/>
    </source>
</evidence>
<feature type="domain" description="Acyl-CoA oxidase/dehydrogenase middle" evidence="6">
    <location>
        <begin position="147"/>
        <end position="223"/>
    </location>
</feature>
<reference evidence="8 9" key="1">
    <citation type="submission" date="2018-11" db="EMBL/GenBank/DDBJ databases">
        <title>The Potential of Streptomyces as Biocontrol Agents against the Tomato grey mould, Botrytis cinerea (Gray mold) Frontiers in Microbiology.</title>
        <authorList>
            <person name="Li D."/>
        </authorList>
    </citation>
    <scope>NUCLEOTIDE SEQUENCE [LARGE SCALE GENOMIC DNA]</scope>
    <source>
        <strain evidence="8 9">NEAU-LD23</strain>
    </source>
</reference>
<evidence type="ECO:0000313" key="8">
    <source>
        <dbReference type="EMBL" id="RNF77701.1"/>
    </source>
</evidence>
<dbReference type="SUPFAM" id="SSF47203">
    <property type="entry name" value="Acyl-CoA dehydrogenase C-terminal domain-like"/>
    <property type="match status" value="1"/>
</dbReference>
<evidence type="ECO:0000259" key="5">
    <source>
        <dbReference type="Pfam" id="PF00441"/>
    </source>
</evidence>
<dbReference type="EMBL" id="RIBZ01000886">
    <property type="protein sequence ID" value="RNF77701.1"/>
    <property type="molecule type" value="Genomic_DNA"/>
</dbReference>
<dbReference type="InterPro" id="IPR046373">
    <property type="entry name" value="Acyl-CoA_Oxase/DH_mid-dom_sf"/>
</dbReference>
<evidence type="ECO:0000256" key="1">
    <source>
        <dbReference type="ARBA" id="ARBA00001974"/>
    </source>
</evidence>
<dbReference type="InterPro" id="IPR009100">
    <property type="entry name" value="AcylCoA_DH/oxidase_NM_dom_sf"/>
</dbReference>
<dbReference type="Proteomes" id="UP000275401">
    <property type="component" value="Unassembled WGS sequence"/>
</dbReference>
<dbReference type="PANTHER" id="PTHR43884">
    <property type="entry name" value="ACYL-COA DEHYDROGENASE"/>
    <property type="match status" value="1"/>
</dbReference>
<comment type="similarity">
    <text evidence="2">Belongs to the acyl-CoA dehydrogenase family.</text>
</comment>
<sequence length="787" mass="84650">MAHAFGQGHRTLEAEVEQIRSEARRRFGGFVRETVNPGSYFRERDWRLVDKRLLARAAEIGLLQFSLPTHVGGAGRDKFAWGVVVEELARLSLDPGFSVLVDTTVEIAEVLLSGDGQELIERYVPDLVAGRRFVALGAYESKDPYDYECTARLEGGEWVLSGTKHFVTGGLAADLFVMFVRDEASNDILAFVVEKDDPGVAVIPLETMGLRTMGLAQVVLHDVRVPGWRQVWHADALSRFNTYARGRRIMTACGITGALHGVIENCVQALSSRRRSGRRVLDYPNVERSIGEMRMLLEASRATVHRALDGTRSPDRDAFFDEFATVAKHHAAESAVRIGQLVMNLQGGEGYISTFPWERFMRNVLGMIGGQGSQELLLMQLGQRTIVGLEGKRVREDAAELSVAKLADSWWALHAAEAVVSDPAGEFAETARSVVSAAGLASADTAPGLHGELVAFLDRAHAMAKAVRSGQAPDVMPRGPEGLFPGRLEGVAWAAWSWLACAIAQETGLLARLLRPCTVKEAAADLPEDFTRDLLTLLVGASLVHTDTHGRYTIDQRLEQALMGGPRTSAFATRLRRALTRTAHLRTGTTAAGRELMAGCGDESPVLADVLVNSSLGRLEGLSDLLVTPGARVGCAAGDGARSAAALARNIPFASILALEPRQTAPNATGDVRVETRACDLDGFEEDDGLALAWLPTAGLPTADLRRAITACAAALVPGGWIVLPNPLPPKRPIGAAAARLELELAGWTEPAQGGVEALLEEAGLGLVRTVWEDAVLGIRLTAARRP</sequence>
<evidence type="ECO:0000313" key="9">
    <source>
        <dbReference type="Proteomes" id="UP000275401"/>
    </source>
</evidence>
<accession>A0A3M8S9D1</accession>
<keyword evidence="4" id="KW-0274">FAD</keyword>
<dbReference type="PANTHER" id="PTHR43884:SF12">
    <property type="entry name" value="ISOVALERYL-COA DEHYDROGENASE, MITOCHONDRIAL-RELATED"/>
    <property type="match status" value="1"/>
</dbReference>
<comment type="caution">
    <text evidence="8">The sequence shown here is derived from an EMBL/GenBank/DDBJ whole genome shotgun (WGS) entry which is preliminary data.</text>
</comment>
<dbReference type="InterPro" id="IPR029063">
    <property type="entry name" value="SAM-dependent_MTases_sf"/>
</dbReference>
<keyword evidence="9" id="KW-1185">Reference proteome</keyword>
<evidence type="ECO:0000259" key="6">
    <source>
        <dbReference type="Pfam" id="PF02770"/>
    </source>
</evidence>
<feature type="domain" description="Acyl-CoA dehydrogenase/oxidase N-terminal" evidence="7">
    <location>
        <begin position="17"/>
        <end position="130"/>
    </location>
</feature>
<name>A0A3M8S9D1_9ACTN</name>
<dbReference type="InterPro" id="IPR006091">
    <property type="entry name" value="Acyl-CoA_Oxase/DH_mid-dom"/>
</dbReference>
<feature type="domain" description="Acyl-CoA dehydrogenase/oxidase C-terminal" evidence="5">
    <location>
        <begin position="247"/>
        <end position="384"/>
    </location>
</feature>
<comment type="cofactor">
    <cofactor evidence="1">
        <name>FAD</name>
        <dbReference type="ChEBI" id="CHEBI:57692"/>
    </cofactor>
</comment>
<dbReference type="SUPFAM" id="SSF53335">
    <property type="entry name" value="S-adenosyl-L-methionine-dependent methyltransferases"/>
    <property type="match status" value="1"/>
</dbReference>
<keyword evidence="3" id="KW-0285">Flavoprotein</keyword>
<gene>
    <name evidence="8" type="ORF">EEJ42_49825</name>
</gene>
<dbReference type="InterPro" id="IPR036250">
    <property type="entry name" value="AcylCo_DH-like_C"/>
</dbReference>
<dbReference type="SUPFAM" id="SSF56645">
    <property type="entry name" value="Acyl-CoA dehydrogenase NM domain-like"/>
    <property type="match status" value="1"/>
</dbReference>
<dbReference type="InterPro" id="IPR013786">
    <property type="entry name" value="AcylCoA_DH/ox_N"/>
</dbReference>
<evidence type="ECO:0000256" key="4">
    <source>
        <dbReference type="ARBA" id="ARBA00022827"/>
    </source>
</evidence>
<protein>
    <submittedName>
        <fullName evidence="8">Acyl-CoA dehydrogenase</fullName>
    </submittedName>
</protein>
<dbReference type="AlphaFoldDB" id="A0A3M8S9D1"/>
<organism evidence="8 9">
    <name type="scientific">Streptomyces botrytidirepellens</name>
    <dbReference type="NCBI Taxonomy" id="2486417"/>
    <lineage>
        <taxon>Bacteria</taxon>
        <taxon>Bacillati</taxon>
        <taxon>Actinomycetota</taxon>
        <taxon>Actinomycetes</taxon>
        <taxon>Kitasatosporales</taxon>
        <taxon>Streptomycetaceae</taxon>
        <taxon>Streptomyces</taxon>
    </lineage>
</organism>
<dbReference type="InterPro" id="IPR009075">
    <property type="entry name" value="AcylCo_DH/oxidase_C"/>
</dbReference>
<dbReference type="Pfam" id="PF02771">
    <property type="entry name" value="Acyl-CoA_dh_N"/>
    <property type="match status" value="1"/>
</dbReference>
<dbReference type="Pfam" id="PF02770">
    <property type="entry name" value="Acyl-CoA_dh_M"/>
    <property type="match status" value="1"/>
</dbReference>
<dbReference type="Gene3D" id="2.40.110.10">
    <property type="entry name" value="Butyryl-CoA Dehydrogenase, subunit A, domain 2"/>
    <property type="match status" value="1"/>
</dbReference>
<evidence type="ECO:0000259" key="7">
    <source>
        <dbReference type="Pfam" id="PF02771"/>
    </source>
</evidence>
<evidence type="ECO:0000256" key="3">
    <source>
        <dbReference type="ARBA" id="ARBA00022630"/>
    </source>
</evidence>
<dbReference type="GO" id="GO:0003995">
    <property type="term" value="F:acyl-CoA dehydrogenase activity"/>
    <property type="evidence" value="ECO:0007669"/>
    <property type="project" value="TreeGrafter"/>
</dbReference>
<dbReference type="Gene3D" id="1.20.140.10">
    <property type="entry name" value="Butyryl-CoA Dehydrogenase, subunit A, domain 3"/>
    <property type="match status" value="1"/>
</dbReference>
<dbReference type="GO" id="GO:0050660">
    <property type="term" value="F:flavin adenine dinucleotide binding"/>
    <property type="evidence" value="ECO:0007669"/>
    <property type="project" value="InterPro"/>
</dbReference>